<reference evidence="2" key="1">
    <citation type="submission" date="2020-06" db="EMBL/GenBank/DDBJ databases">
        <title>WGS assembly of Ceratodon purpureus strain R40.</title>
        <authorList>
            <person name="Carey S.B."/>
            <person name="Jenkins J."/>
            <person name="Shu S."/>
            <person name="Lovell J.T."/>
            <person name="Sreedasyam A."/>
            <person name="Maumus F."/>
            <person name="Tiley G.P."/>
            <person name="Fernandez-Pozo N."/>
            <person name="Barry K."/>
            <person name="Chen C."/>
            <person name="Wang M."/>
            <person name="Lipzen A."/>
            <person name="Daum C."/>
            <person name="Saski C.A."/>
            <person name="Payton A.C."/>
            <person name="Mcbreen J.C."/>
            <person name="Conrad R.E."/>
            <person name="Kollar L.M."/>
            <person name="Olsson S."/>
            <person name="Huttunen S."/>
            <person name="Landis J.B."/>
            <person name="Wickett N.J."/>
            <person name="Johnson M.G."/>
            <person name="Rensing S.A."/>
            <person name="Grimwood J."/>
            <person name="Schmutz J."/>
            <person name="Mcdaniel S.F."/>
        </authorList>
    </citation>
    <scope>NUCLEOTIDE SEQUENCE</scope>
    <source>
        <strain evidence="2">R40</strain>
    </source>
</reference>
<protein>
    <recommendedName>
        <fullName evidence="4">Secreted protein</fullName>
    </recommendedName>
</protein>
<name>A0A8T0GXQ4_CERPU</name>
<feature type="signal peptide" evidence="1">
    <location>
        <begin position="1"/>
        <end position="24"/>
    </location>
</feature>
<evidence type="ECO:0000313" key="3">
    <source>
        <dbReference type="Proteomes" id="UP000822688"/>
    </source>
</evidence>
<accession>A0A8T0GXQ4</accession>
<dbReference type="EMBL" id="CM026430">
    <property type="protein sequence ID" value="KAG0562528.1"/>
    <property type="molecule type" value="Genomic_DNA"/>
</dbReference>
<gene>
    <name evidence="2" type="ORF">KC19_9G153500</name>
</gene>
<organism evidence="2 3">
    <name type="scientific">Ceratodon purpureus</name>
    <name type="common">Fire moss</name>
    <name type="synonym">Dicranum purpureum</name>
    <dbReference type="NCBI Taxonomy" id="3225"/>
    <lineage>
        <taxon>Eukaryota</taxon>
        <taxon>Viridiplantae</taxon>
        <taxon>Streptophyta</taxon>
        <taxon>Embryophyta</taxon>
        <taxon>Bryophyta</taxon>
        <taxon>Bryophytina</taxon>
        <taxon>Bryopsida</taxon>
        <taxon>Dicranidae</taxon>
        <taxon>Pseudoditrichales</taxon>
        <taxon>Ditrichaceae</taxon>
        <taxon>Ceratodon</taxon>
    </lineage>
</organism>
<evidence type="ECO:0000313" key="2">
    <source>
        <dbReference type="EMBL" id="KAG0562528.1"/>
    </source>
</evidence>
<evidence type="ECO:0008006" key="4">
    <source>
        <dbReference type="Google" id="ProtNLM"/>
    </source>
</evidence>
<keyword evidence="1" id="KW-0732">Signal</keyword>
<dbReference type="AlphaFoldDB" id="A0A8T0GXQ4"/>
<feature type="chain" id="PRO_5035817786" description="Secreted protein" evidence="1">
    <location>
        <begin position="25"/>
        <end position="81"/>
    </location>
</feature>
<evidence type="ECO:0000256" key="1">
    <source>
        <dbReference type="SAM" id="SignalP"/>
    </source>
</evidence>
<proteinExistence type="predicted"/>
<keyword evidence="3" id="KW-1185">Reference proteome</keyword>
<sequence>MLSRLMMFFLFELDLLLLLRVSMMLTSKLPCVLIAATREFCTVSQLRSLDQHPISTPSFSLLMSEIVVTCYSQIIWLHFQR</sequence>
<comment type="caution">
    <text evidence="2">The sequence shown here is derived from an EMBL/GenBank/DDBJ whole genome shotgun (WGS) entry which is preliminary data.</text>
</comment>
<dbReference type="Proteomes" id="UP000822688">
    <property type="component" value="Chromosome 9"/>
</dbReference>